<name>A0A3N0AG50_9ACTN</name>
<protein>
    <submittedName>
        <fullName evidence="1">Uncharacterized protein</fullName>
    </submittedName>
</protein>
<organism evidence="1 2">
    <name type="scientific">Slackia faecicanis</name>
    <dbReference type="NCBI Taxonomy" id="255723"/>
    <lineage>
        <taxon>Bacteria</taxon>
        <taxon>Bacillati</taxon>
        <taxon>Actinomycetota</taxon>
        <taxon>Coriobacteriia</taxon>
        <taxon>Eggerthellales</taxon>
        <taxon>Eggerthellaceae</taxon>
        <taxon>Slackia</taxon>
    </lineage>
</organism>
<dbReference type="RefSeq" id="WP_123197895.1">
    <property type="nucleotide sequence ID" value="NZ_QICB01000002.1"/>
</dbReference>
<evidence type="ECO:0000313" key="2">
    <source>
        <dbReference type="Proteomes" id="UP000267368"/>
    </source>
</evidence>
<comment type="caution">
    <text evidence="1">The sequence shown here is derived from an EMBL/GenBank/DDBJ whole genome shotgun (WGS) entry which is preliminary data.</text>
</comment>
<keyword evidence="2" id="KW-1185">Reference proteome</keyword>
<evidence type="ECO:0000313" key="1">
    <source>
        <dbReference type="EMBL" id="RNL20796.1"/>
    </source>
</evidence>
<proteinExistence type="predicted"/>
<sequence>MLTGNEPVSAGNLKAALGGMGRVLSITSGSAAGSQKGDVTMTGAATISNLGGGSDFAASQNALACSVEGDYSITATACLGLLGNSDGNARADATMRITRGSVVAEIPIASIFASKAEGSTPNKTKTASVGYRAHLKIGDKIEFVYFYKTSSGSGSYYSEVELRAGYCIERTK</sequence>
<dbReference type="AlphaFoldDB" id="A0A3N0AG50"/>
<dbReference type="EMBL" id="QICB01000002">
    <property type="protein sequence ID" value="RNL20796.1"/>
    <property type="molecule type" value="Genomic_DNA"/>
</dbReference>
<accession>A0A3N0AG50</accession>
<gene>
    <name evidence="1" type="ORF">DMP07_04255</name>
</gene>
<reference evidence="2" key="1">
    <citation type="submission" date="2018-05" db="EMBL/GenBank/DDBJ databases">
        <title>Genome Sequencing of selected type strains of the family Eggerthellaceae.</title>
        <authorList>
            <person name="Danylec N."/>
            <person name="Stoll D.A."/>
            <person name="Doetsch A."/>
            <person name="Huch M."/>
        </authorList>
    </citation>
    <scope>NUCLEOTIDE SEQUENCE [LARGE SCALE GENOMIC DNA]</scope>
    <source>
        <strain evidence="2">DSM 17537</strain>
    </source>
</reference>
<dbReference type="Proteomes" id="UP000267368">
    <property type="component" value="Unassembled WGS sequence"/>
</dbReference>